<evidence type="ECO:0000313" key="2">
    <source>
        <dbReference type="Proteomes" id="UP000011116"/>
    </source>
</evidence>
<reference evidence="2" key="1">
    <citation type="journal article" date="2012" name="Nature">
        <title>A physical, genetic and functional sequence assembly of the barley genome.</title>
        <authorList>
            <consortium name="The International Barley Genome Sequencing Consortium"/>
            <person name="Mayer K.F."/>
            <person name="Waugh R."/>
            <person name="Brown J.W."/>
            <person name="Schulman A."/>
            <person name="Langridge P."/>
            <person name="Platzer M."/>
            <person name="Fincher G.B."/>
            <person name="Muehlbauer G.J."/>
            <person name="Sato K."/>
            <person name="Close T.J."/>
            <person name="Wise R.P."/>
            <person name="Stein N."/>
        </authorList>
    </citation>
    <scope>NUCLEOTIDE SEQUENCE [LARGE SCALE GENOMIC DNA]</scope>
    <source>
        <strain evidence="2">cv. Morex</strain>
    </source>
</reference>
<dbReference type="AlphaFoldDB" id="A0A8I6XZC9"/>
<keyword evidence="2" id="KW-1185">Reference proteome</keyword>
<accession>A0A8I6XZC9</accession>
<reference evidence="1" key="2">
    <citation type="submission" date="2020-10" db="EMBL/GenBank/DDBJ databases">
        <authorList>
            <person name="Scholz U."/>
            <person name="Mascher M."/>
            <person name="Fiebig A."/>
        </authorList>
    </citation>
    <scope>NUCLEOTIDE SEQUENCE [LARGE SCALE GENOMIC DNA]</scope>
    <source>
        <strain evidence="1">cv. Morex</strain>
    </source>
</reference>
<proteinExistence type="predicted"/>
<organism evidence="1 2">
    <name type="scientific">Hordeum vulgare subsp. vulgare</name>
    <name type="common">Domesticated barley</name>
    <dbReference type="NCBI Taxonomy" id="112509"/>
    <lineage>
        <taxon>Eukaryota</taxon>
        <taxon>Viridiplantae</taxon>
        <taxon>Streptophyta</taxon>
        <taxon>Embryophyta</taxon>
        <taxon>Tracheophyta</taxon>
        <taxon>Spermatophyta</taxon>
        <taxon>Magnoliopsida</taxon>
        <taxon>Liliopsida</taxon>
        <taxon>Poales</taxon>
        <taxon>Poaceae</taxon>
        <taxon>BOP clade</taxon>
        <taxon>Pooideae</taxon>
        <taxon>Triticodae</taxon>
        <taxon>Triticeae</taxon>
        <taxon>Hordeinae</taxon>
        <taxon>Hordeum</taxon>
    </lineage>
</organism>
<dbReference type="Gramene" id="HORVU.MOREX.r3.4HG0373930.1">
    <property type="protein sequence ID" value="HORVU.MOREX.r3.4HG0373930.1.CDS1"/>
    <property type="gene ID" value="HORVU.MOREX.r3.4HG0373930"/>
</dbReference>
<dbReference type="Gramene" id="HORVU.MOREX.r2.4HG0311180.1">
    <property type="protein sequence ID" value="HORVU.MOREX.r2.4HG0311180.1.CDS.1"/>
    <property type="gene ID" value="HORVU.MOREX.r2.4HG0311180"/>
</dbReference>
<reference evidence="1" key="3">
    <citation type="submission" date="2022-01" db="UniProtKB">
        <authorList>
            <consortium name="EnsemblPlants"/>
        </authorList>
    </citation>
    <scope>IDENTIFICATION</scope>
    <source>
        <strain evidence="1">subsp. vulgare</strain>
    </source>
</reference>
<evidence type="ECO:0000313" key="1">
    <source>
        <dbReference type="EnsemblPlants" id="HORVU.MOREX.r3.4HG0373930.1.CDS1"/>
    </source>
</evidence>
<dbReference type="Proteomes" id="UP000011116">
    <property type="component" value="Chromosome 4H"/>
</dbReference>
<protein>
    <submittedName>
        <fullName evidence="1">Uncharacterized protein</fullName>
    </submittedName>
</protein>
<sequence>MAAPVVLVMRHTRRRNTMAGVTIDANMGFSLCDNTLHAKIRYAAIPVAVEAEKLICRNLGIVQDGRDITKDALEELARRLQHEMSPSMLATLRALFKLDEETATEIEDVLINHGGQTALYHA</sequence>
<dbReference type="EnsemblPlants" id="HORVU.MOREX.r3.4HG0373930.1">
    <property type="protein sequence ID" value="HORVU.MOREX.r3.4HG0373930.1.CDS1"/>
    <property type="gene ID" value="HORVU.MOREX.r3.4HG0373930"/>
</dbReference>
<name>A0A8I6XZC9_HORVV</name>